<dbReference type="Proteomes" id="UP000281549">
    <property type="component" value="Unassembled WGS sequence"/>
</dbReference>
<evidence type="ECO:0000313" key="2">
    <source>
        <dbReference type="Proteomes" id="UP000281549"/>
    </source>
</evidence>
<sequence length="264" mass="29914">MSVAAGSLFEGLPPRFVGDGSDIDSADSWVNTFRMVIRLKGIDDETATQLFGCWLVGEAKAWYLKRLETEEAKKWKLNDWLDCLITRFAIVDRKRQESWEDLVAMKVDASRPLDHMNNCFVNVLSGIPKEQYTEYLLKKLYLEKLNCFDSDVAWELLKSTDYDKVDCITLQRRALDLYRLRQKKEALGIALGGTGQVVRPQELGTSGQVVRPQEASPTDPVLSAKIEDLTKQLHDLALIVAKPKVPKDMSKITCYNCQEKGHTA</sequence>
<feature type="non-terminal residue" evidence="1">
    <location>
        <position position="264"/>
    </location>
</feature>
<organism evidence="1 2">
    <name type="scientific">Rozella allomycis (strain CSF55)</name>
    <dbReference type="NCBI Taxonomy" id="988480"/>
    <lineage>
        <taxon>Eukaryota</taxon>
        <taxon>Fungi</taxon>
        <taxon>Fungi incertae sedis</taxon>
        <taxon>Cryptomycota</taxon>
        <taxon>Cryptomycota incertae sedis</taxon>
        <taxon>Rozella</taxon>
    </lineage>
</organism>
<proteinExistence type="predicted"/>
<dbReference type="EMBL" id="ML004946">
    <property type="protein sequence ID" value="RKP21541.1"/>
    <property type="molecule type" value="Genomic_DNA"/>
</dbReference>
<accession>A0A4P9YR59</accession>
<reference evidence="2" key="1">
    <citation type="journal article" date="2018" name="Nat. Microbiol.">
        <title>Leveraging single-cell genomics to expand the fungal tree of life.</title>
        <authorList>
            <person name="Ahrendt S.R."/>
            <person name="Quandt C.A."/>
            <person name="Ciobanu D."/>
            <person name="Clum A."/>
            <person name="Salamov A."/>
            <person name="Andreopoulos B."/>
            <person name="Cheng J.F."/>
            <person name="Woyke T."/>
            <person name="Pelin A."/>
            <person name="Henrissat B."/>
            <person name="Reynolds N.K."/>
            <person name="Benny G.L."/>
            <person name="Smith M.E."/>
            <person name="James T.Y."/>
            <person name="Grigoriev I.V."/>
        </authorList>
    </citation>
    <scope>NUCLEOTIDE SEQUENCE [LARGE SCALE GENOMIC DNA]</scope>
    <source>
        <strain evidence="2">CSF55</strain>
    </source>
</reference>
<evidence type="ECO:0000313" key="1">
    <source>
        <dbReference type="EMBL" id="RKP21541.1"/>
    </source>
</evidence>
<name>A0A4P9YR59_ROZAC</name>
<protein>
    <submittedName>
        <fullName evidence="1">Uncharacterized protein</fullName>
    </submittedName>
</protein>
<gene>
    <name evidence="1" type="ORF">ROZALSC1DRAFT_20431</name>
</gene>
<dbReference type="AlphaFoldDB" id="A0A4P9YR59"/>